<keyword evidence="9" id="KW-1185">Reference proteome</keyword>
<dbReference type="PANTHER" id="PTHR10639:SF7">
    <property type="entry name" value="CLATHRIN LIGHT CHAIN"/>
    <property type="match status" value="1"/>
</dbReference>
<evidence type="ECO:0000256" key="5">
    <source>
        <dbReference type="ARBA" id="ARBA00023329"/>
    </source>
</evidence>
<keyword evidence="5 6" id="KW-0968">Cytoplasmic vesicle</keyword>
<dbReference type="EMBL" id="ML220114">
    <property type="protein sequence ID" value="TGZ83039.1"/>
    <property type="molecule type" value="Genomic_DNA"/>
</dbReference>
<dbReference type="Pfam" id="PF01086">
    <property type="entry name" value="Clathrin_lg_ch"/>
    <property type="match status" value="1"/>
</dbReference>
<dbReference type="GO" id="GO:0006886">
    <property type="term" value="P:intracellular protein transport"/>
    <property type="evidence" value="ECO:0007669"/>
    <property type="project" value="InterPro"/>
</dbReference>
<dbReference type="GO" id="GO:0030130">
    <property type="term" value="C:clathrin coat of trans-Golgi network vesicle"/>
    <property type="evidence" value="ECO:0007669"/>
    <property type="project" value="InterPro"/>
</dbReference>
<evidence type="ECO:0000313" key="9">
    <source>
        <dbReference type="Proteomes" id="UP000298138"/>
    </source>
</evidence>
<evidence type="ECO:0000256" key="4">
    <source>
        <dbReference type="ARBA" id="ARBA00023176"/>
    </source>
</evidence>
<dbReference type="GO" id="GO:0030132">
    <property type="term" value="C:clathrin coat of coated pit"/>
    <property type="evidence" value="ECO:0007669"/>
    <property type="project" value="InterPro"/>
</dbReference>
<dbReference type="AlphaFoldDB" id="A0A4S2N1M8"/>
<protein>
    <recommendedName>
        <fullName evidence="6">Clathrin light chain</fullName>
    </recommendedName>
</protein>
<comment type="subcellular location">
    <subcellularLocation>
        <location evidence="1 6">Cytoplasmic vesicle membrane</location>
        <topology evidence="1 6">Peripheral membrane protein</topology>
        <orientation evidence="1 6">Cytoplasmic side</orientation>
    </subcellularLocation>
    <subcellularLocation>
        <location evidence="6">Membrane</location>
        <location evidence="6">Coated pit</location>
        <topology evidence="6">Peripheral membrane protein</topology>
        <orientation evidence="6">Cytoplasmic side</orientation>
    </subcellularLocation>
    <text evidence="6">Cytoplasmic face of coated pits and vesicles.</text>
</comment>
<name>A0A4S2N1M8_9PEZI</name>
<dbReference type="PANTHER" id="PTHR10639">
    <property type="entry name" value="CLATHRIN LIGHT CHAIN"/>
    <property type="match status" value="1"/>
</dbReference>
<accession>A0A4S2N1M8</accession>
<dbReference type="GO" id="GO:0072583">
    <property type="term" value="P:clathrin-dependent endocytosis"/>
    <property type="evidence" value="ECO:0007669"/>
    <property type="project" value="TreeGrafter"/>
</dbReference>
<dbReference type="STRING" id="341454.A0A4S2N1M8"/>
<proteinExistence type="inferred from homology"/>
<sequence>MASRFPSIEEFDDGQIEAVQSGTTALDLGLDEDPQADFLSREKATLGADADLFVTENDNALLSGGEQFDSSFPSMAVGNEQVGPGGTVTGSAEPYLPGALNTNAYHGISSEPEEEPEPVREWRERQRLEIEARDKVSEVRKSETIEKAQAAIDDFYENYNLKRDKAVEETRREAQEFLDSRENTVAGGTSWERIAKLVDLSDKGARSGSDKTRFREMLLSLRKDEKAPGASGF</sequence>
<organism evidence="8 9">
    <name type="scientific">Ascodesmis nigricans</name>
    <dbReference type="NCBI Taxonomy" id="341454"/>
    <lineage>
        <taxon>Eukaryota</taxon>
        <taxon>Fungi</taxon>
        <taxon>Dikarya</taxon>
        <taxon>Ascomycota</taxon>
        <taxon>Pezizomycotina</taxon>
        <taxon>Pezizomycetes</taxon>
        <taxon>Pezizales</taxon>
        <taxon>Ascodesmidaceae</taxon>
        <taxon>Ascodesmis</taxon>
    </lineage>
</organism>
<feature type="region of interest" description="Disordered" evidence="7">
    <location>
        <begin position="72"/>
        <end position="93"/>
    </location>
</feature>
<evidence type="ECO:0000313" key="8">
    <source>
        <dbReference type="EMBL" id="TGZ83039.1"/>
    </source>
</evidence>
<evidence type="ECO:0000256" key="7">
    <source>
        <dbReference type="SAM" id="MobiDB-lite"/>
    </source>
</evidence>
<dbReference type="InterPro" id="IPR000996">
    <property type="entry name" value="Clathrin_L-chain"/>
</dbReference>
<dbReference type="GO" id="GO:0032050">
    <property type="term" value="F:clathrin heavy chain binding"/>
    <property type="evidence" value="ECO:0007669"/>
    <property type="project" value="TreeGrafter"/>
</dbReference>
<evidence type="ECO:0000256" key="3">
    <source>
        <dbReference type="ARBA" id="ARBA00023136"/>
    </source>
</evidence>
<dbReference type="InParanoid" id="A0A4S2N1M8"/>
<comment type="function">
    <text evidence="6">Clathrin is the major protein of the polyhedral coat of coated pits and vesicles.</text>
</comment>
<reference evidence="8 9" key="1">
    <citation type="submission" date="2019-04" db="EMBL/GenBank/DDBJ databases">
        <title>Comparative genomics and transcriptomics to analyze fruiting body development in filamentous ascomycetes.</title>
        <authorList>
            <consortium name="DOE Joint Genome Institute"/>
            <person name="Lutkenhaus R."/>
            <person name="Traeger S."/>
            <person name="Breuer J."/>
            <person name="Kuo A."/>
            <person name="Lipzen A."/>
            <person name="Pangilinan J."/>
            <person name="Dilworth D."/>
            <person name="Sandor L."/>
            <person name="Poggeler S."/>
            <person name="Barry K."/>
            <person name="Grigoriev I.V."/>
            <person name="Nowrousian M."/>
        </authorList>
    </citation>
    <scope>NUCLEOTIDE SEQUENCE [LARGE SCALE GENOMIC DNA]</scope>
    <source>
        <strain evidence="8 9">CBS 389.68</strain>
    </source>
</reference>
<dbReference type="FunCoup" id="A0A4S2N1M8">
    <property type="interactions" value="326"/>
</dbReference>
<evidence type="ECO:0000256" key="2">
    <source>
        <dbReference type="ARBA" id="ARBA00005263"/>
    </source>
</evidence>
<dbReference type="GO" id="GO:0005198">
    <property type="term" value="F:structural molecule activity"/>
    <property type="evidence" value="ECO:0007669"/>
    <property type="project" value="InterPro"/>
</dbReference>
<keyword evidence="3 6" id="KW-0472">Membrane</keyword>
<gene>
    <name evidence="8" type="ORF">EX30DRAFT_339278</name>
</gene>
<dbReference type="OrthoDB" id="5512at2759"/>
<evidence type="ECO:0000256" key="6">
    <source>
        <dbReference type="RuleBase" id="RU363137"/>
    </source>
</evidence>
<keyword evidence="4 6" id="KW-0168">Coated pit</keyword>
<comment type="similarity">
    <text evidence="2 6">Belongs to the clathrin light chain family.</text>
</comment>
<evidence type="ECO:0000256" key="1">
    <source>
        <dbReference type="ARBA" id="ARBA00004180"/>
    </source>
</evidence>
<dbReference type="Proteomes" id="UP000298138">
    <property type="component" value="Unassembled WGS sequence"/>
</dbReference>